<dbReference type="RefSeq" id="WP_188405294.1">
    <property type="nucleotide sequence ID" value="NZ_BMGL01000003.1"/>
</dbReference>
<feature type="domain" description="Glycosyltransferase 2-like" evidence="1">
    <location>
        <begin position="5"/>
        <end position="171"/>
    </location>
</feature>
<reference evidence="2 3" key="1">
    <citation type="journal article" date="2014" name="Int. J. Syst. Evol. Microbiol.">
        <title>Complete genome sequence of Corynebacterium casei LMG S-19264T (=DSM 44701T), isolated from a smear-ripened cheese.</title>
        <authorList>
            <consortium name="US DOE Joint Genome Institute (JGI-PGF)"/>
            <person name="Walter F."/>
            <person name="Albersmeier A."/>
            <person name="Kalinowski J."/>
            <person name="Ruckert C."/>
        </authorList>
    </citation>
    <scope>NUCLEOTIDE SEQUENCE [LARGE SCALE GENOMIC DNA]</scope>
    <source>
        <strain evidence="2 3">CGMCC 1.12925</strain>
    </source>
</reference>
<name>A0A916ZQ64_9FLAO</name>
<dbReference type="Pfam" id="PF00535">
    <property type="entry name" value="Glycos_transf_2"/>
    <property type="match status" value="1"/>
</dbReference>
<dbReference type="EMBL" id="BMGL01000003">
    <property type="protein sequence ID" value="GGE07325.1"/>
    <property type="molecule type" value="Genomic_DNA"/>
</dbReference>
<dbReference type="GO" id="GO:0006487">
    <property type="term" value="P:protein N-linked glycosylation"/>
    <property type="evidence" value="ECO:0007669"/>
    <property type="project" value="TreeGrafter"/>
</dbReference>
<evidence type="ECO:0000313" key="3">
    <source>
        <dbReference type="Proteomes" id="UP000599688"/>
    </source>
</evidence>
<protein>
    <recommendedName>
        <fullName evidence="1">Glycosyltransferase 2-like domain-containing protein</fullName>
    </recommendedName>
</protein>
<dbReference type="InterPro" id="IPR029044">
    <property type="entry name" value="Nucleotide-diphossugar_trans"/>
</dbReference>
<dbReference type="Gene3D" id="3.90.550.10">
    <property type="entry name" value="Spore Coat Polysaccharide Biosynthesis Protein SpsA, Chain A"/>
    <property type="match status" value="1"/>
</dbReference>
<dbReference type="SUPFAM" id="SSF53448">
    <property type="entry name" value="Nucleotide-diphospho-sugar transferases"/>
    <property type="match status" value="1"/>
</dbReference>
<dbReference type="PANTHER" id="PTHR10859">
    <property type="entry name" value="GLYCOSYL TRANSFERASE"/>
    <property type="match status" value="1"/>
</dbReference>
<dbReference type="Proteomes" id="UP000599688">
    <property type="component" value="Unassembled WGS sequence"/>
</dbReference>
<keyword evidence="3" id="KW-1185">Reference proteome</keyword>
<proteinExistence type="predicted"/>
<organism evidence="2 3">
    <name type="scientific">Psychroflexus salis</name>
    <dbReference type="NCBI Taxonomy" id="1526574"/>
    <lineage>
        <taxon>Bacteria</taxon>
        <taxon>Pseudomonadati</taxon>
        <taxon>Bacteroidota</taxon>
        <taxon>Flavobacteriia</taxon>
        <taxon>Flavobacteriales</taxon>
        <taxon>Flavobacteriaceae</taxon>
        <taxon>Psychroflexus</taxon>
    </lineage>
</organism>
<evidence type="ECO:0000313" key="2">
    <source>
        <dbReference type="EMBL" id="GGE07325.1"/>
    </source>
</evidence>
<dbReference type="InterPro" id="IPR001173">
    <property type="entry name" value="Glyco_trans_2-like"/>
</dbReference>
<gene>
    <name evidence="2" type="ORF">GCM10010831_06040</name>
</gene>
<comment type="caution">
    <text evidence="2">The sequence shown here is derived from an EMBL/GenBank/DDBJ whole genome shotgun (WGS) entry which is preliminary data.</text>
</comment>
<sequence length="245" mass="28131">MHLAIVIPCYNEADRFPFSLYKDFLIKDALKEALLVFVNDGSKDRTFKILKNLQSQFAKQVELINLPTNQGKGNAVRAGVLHVLHTKDKVNKIAFLDADLATSLDECLELSKKVKNDILLVFGSRIKKLDNEINRKLYRHLLGRVIATAISHSLELSVYDTQCGCKVFSKATAQIVFKDTFISKWLFDVEIFFKLKEKYSIALIKKNIKEIPLKRWADCSGSKISITYSLKVWYDLHKIKKQYAK</sequence>
<dbReference type="PANTHER" id="PTHR10859:SF91">
    <property type="entry name" value="DOLICHYL-PHOSPHATE BETA-GLUCOSYLTRANSFERASE"/>
    <property type="match status" value="1"/>
</dbReference>
<dbReference type="AlphaFoldDB" id="A0A916ZQ64"/>
<accession>A0A916ZQ64</accession>
<evidence type="ECO:0000259" key="1">
    <source>
        <dbReference type="Pfam" id="PF00535"/>
    </source>
</evidence>